<organism evidence="5">
    <name type="scientific">Anisakis simplex</name>
    <name type="common">Herring worm</name>
    <dbReference type="NCBI Taxonomy" id="6269"/>
    <lineage>
        <taxon>Eukaryota</taxon>
        <taxon>Metazoa</taxon>
        <taxon>Ecdysozoa</taxon>
        <taxon>Nematoda</taxon>
        <taxon>Chromadorea</taxon>
        <taxon>Rhabditida</taxon>
        <taxon>Spirurina</taxon>
        <taxon>Ascaridomorpha</taxon>
        <taxon>Ascaridoidea</taxon>
        <taxon>Anisakidae</taxon>
        <taxon>Anisakis</taxon>
        <taxon>Anisakis simplex complex</taxon>
    </lineage>
</organism>
<dbReference type="InterPro" id="IPR002919">
    <property type="entry name" value="TIL_dom"/>
</dbReference>
<dbReference type="InterPro" id="IPR051368">
    <property type="entry name" value="SerProtInhib-TIL_Domain"/>
</dbReference>
<protein>
    <submittedName>
        <fullName evidence="5">TIL domain-containing protein</fullName>
    </submittedName>
</protein>
<dbReference type="SUPFAM" id="SSF57567">
    <property type="entry name" value="Serine protease inhibitors"/>
    <property type="match status" value="2"/>
</dbReference>
<reference evidence="5" key="1">
    <citation type="submission" date="2017-02" db="UniProtKB">
        <authorList>
            <consortium name="WormBaseParasite"/>
        </authorList>
    </citation>
    <scope>IDENTIFICATION</scope>
</reference>
<dbReference type="GO" id="GO:0004867">
    <property type="term" value="F:serine-type endopeptidase inhibitor activity"/>
    <property type="evidence" value="ECO:0007669"/>
    <property type="project" value="UniProtKB-KW"/>
</dbReference>
<proteinExistence type="predicted"/>
<dbReference type="PANTHER" id="PTHR23259">
    <property type="entry name" value="RIDDLE"/>
    <property type="match status" value="1"/>
</dbReference>
<evidence type="ECO:0000256" key="3">
    <source>
        <dbReference type="ARBA" id="ARBA00023157"/>
    </source>
</evidence>
<name>A0A0M3K2V8_ANISI</name>
<keyword evidence="2" id="KW-0722">Serine protease inhibitor</keyword>
<evidence type="ECO:0000256" key="2">
    <source>
        <dbReference type="ARBA" id="ARBA00022900"/>
    </source>
</evidence>
<dbReference type="WBParaSite" id="ASIM_0001527901-mRNA-1">
    <property type="protein sequence ID" value="ASIM_0001527901-mRNA-1"/>
    <property type="gene ID" value="ASIM_0001527901"/>
</dbReference>
<evidence type="ECO:0000256" key="1">
    <source>
        <dbReference type="ARBA" id="ARBA00022690"/>
    </source>
</evidence>
<dbReference type="AlphaFoldDB" id="A0A0M3K2V8"/>
<dbReference type="CDD" id="cd19941">
    <property type="entry name" value="TIL"/>
    <property type="match status" value="1"/>
</dbReference>
<dbReference type="PANTHER" id="PTHR23259:SF82">
    <property type="entry name" value="SERINE PROTEASE INHIBITOR 1 PROTEIN"/>
    <property type="match status" value="1"/>
</dbReference>
<dbReference type="Pfam" id="PF01826">
    <property type="entry name" value="TIL"/>
    <property type="match status" value="2"/>
</dbReference>
<feature type="domain" description="TIL" evidence="4">
    <location>
        <begin position="99"/>
        <end position="153"/>
    </location>
</feature>
<keyword evidence="1" id="KW-0646">Protease inhibitor</keyword>
<keyword evidence="3" id="KW-1015">Disulfide bond</keyword>
<evidence type="ECO:0000313" key="5">
    <source>
        <dbReference type="WBParaSite" id="ASIM_0001527901-mRNA-1"/>
    </source>
</evidence>
<accession>A0A0M3K2V8</accession>
<sequence>LVNAHQECGRNERWSDCAGCEVKCGETLVEFISGISEEECAENEKWLACKGCEETCEERAKNGGRPGRCTRKCHGRGCECVAHDEFVFVVSTAVAHQECGPNERWSECPMCELKCGQDEMTPCLYMCTPPACECPSDKFRRTEDGKCIPTAQCPQHRIRREHKCDENETWTECGGCEGTCDKRLVPCVRMCKPPSCECVAGAGFVRDSKGKCIKFDDCPK</sequence>
<dbReference type="InterPro" id="IPR036084">
    <property type="entry name" value="Ser_inhib-like_sf"/>
</dbReference>
<evidence type="ECO:0000259" key="4">
    <source>
        <dbReference type="Pfam" id="PF01826"/>
    </source>
</evidence>
<feature type="domain" description="TIL" evidence="4">
    <location>
        <begin position="164"/>
        <end position="218"/>
    </location>
</feature>
<dbReference type="Gene3D" id="2.10.25.10">
    <property type="entry name" value="Laminin"/>
    <property type="match status" value="3"/>
</dbReference>